<dbReference type="EMBL" id="KP774835">
    <property type="protein sequence ID" value="AJT60737.1"/>
    <property type="molecule type" value="Genomic_DNA"/>
</dbReference>
<protein>
    <submittedName>
        <fullName evidence="1">Uncharacterized protein</fullName>
    </submittedName>
</protein>
<sequence>MKHNNFNEIEATLLRTYNRAVMTTNLLEQYNQEEAEQYLNQFTDNDKAAIHAILLAIRLYGVDAVERKVILDAQAAD</sequence>
<dbReference type="RefSeq" id="YP_009168416.1">
    <property type="nucleotide sequence ID" value="NC_027988.2"/>
</dbReference>
<reference evidence="1 2" key="1">
    <citation type="journal article" date="2015" name="Genome Announc.">
        <title>Complete Genome Sequence of Citrobacter Phage CVT22 Isolated from the Gut of the Formosan Subterranean Termite, Coptotermes formosanus Shiraki.</title>
        <authorList>
            <person name="Tikhe C.V."/>
            <person name="Martin T.M."/>
            <person name="Gissendanner C.R."/>
            <person name="Husseneder C."/>
        </authorList>
    </citation>
    <scope>NUCLEOTIDE SEQUENCE [LARGE SCALE GENOMIC DNA]</scope>
</reference>
<dbReference type="GeneID" id="26040359"/>
<proteinExistence type="predicted"/>
<evidence type="ECO:0000313" key="2">
    <source>
        <dbReference type="Proteomes" id="UP000202282"/>
    </source>
</evidence>
<organism evidence="1 2">
    <name type="scientific">Citrobacter phage CVT22</name>
    <dbReference type="NCBI Taxonomy" id="1622234"/>
    <lineage>
        <taxon>Viruses</taxon>
        <taxon>Duplodnaviria</taxon>
        <taxon>Heunggongvirae</taxon>
        <taxon>Uroviricota</taxon>
        <taxon>Caudoviricetes</taxon>
        <taxon>Zobellviridae</taxon>
        <taxon>Citrovirus</taxon>
        <taxon>Citrovirus coptotermitis</taxon>
    </lineage>
</organism>
<dbReference type="KEGG" id="vg:26040359"/>
<keyword evidence="2" id="KW-1185">Reference proteome</keyword>
<name>A0A0R6CN23_9CAUD</name>
<evidence type="ECO:0000313" key="1">
    <source>
        <dbReference type="EMBL" id="AJT60737.1"/>
    </source>
</evidence>
<dbReference type="Proteomes" id="UP000202282">
    <property type="component" value="Segment"/>
</dbReference>
<accession>A0A0R6CN23</accession>